<keyword evidence="7" id="KW-1185">Reference proteome</keyword>
<feature type="active site" evidence="4">
    <location>
        <position position="9"/>
    </location>
</feature>
<evidence type="ECO:0000259" key="5">
    <source>
        <dbReference type="PROSITE" id="PS50122"/>
    </source>
</evidence>
<feature type="active site" evidence="4">
    <location>
        <position position="129"/>
    </location>
</feature>
<dbReference type="CDD" id="cd16433">
    <property type="entry name" value="CheB"/>
    <property type="match status" value="1"/>
</dbReference>
<dbReference type="Gene3D" id="3.40.50.180">
    <property type="entry name" value="Methylesterase CheB, C-terminal domain"/>
    <property type="match status" value="1"/>
</dbReference>
<accession>V6SRA6</accession>
<evidence type="ECO:0000313" key="6">
    <source>
        <dbReference type="EMBL" id="ESU28999.1"/>
    </source>
</evidence>
<comment type="catalytic activity">
    <reaction evidence="3">
        <text>[protein]-L-glutamate 5-O-methyl ester + H2O = L-glutamyl-[protein] + methanol + H(+)</text>
        <dbReference type="Rhea" id="RHEA:23236"/>
        <dbReference type="Rhea" id="RHEA-COMP:10208"/>
        <dbReference type="Rhea" id="RHEA-COMP:10311"/>
        <dbReference type="ChEBI" id="CHEBI:15377"/>
        <dbReference type="ChEBI" id="CHEBI:15378"/>
        <dbReference type="ChEBI" id="CHEBI:17790"/>
        <dbReference type="ChEBI" id="CHEBI:29973"/>
        <dbReference type="ChEBI" id="CHEBI:82795"/>
        <dbReference type="EC" id="3.1.1.61"/>
    </reaction>
</comment>
<dbReference type="PANTHER" id="PTHR42872">
    <property type="entry name" value="PROTEIN-GLUTAMATE METHYLESTERASE/PROTEIN-GLUTAMINE GLUTAMINASE"/>
    <property type="match status" value="1"/>
</dbReference>
<feature type="active site" evidence="4">
    <location>
        <position position="36"/>
    </location>
</feature>
<dbReference type="eggNOG" id="COG2201">
    <property type="taxonomic scope" value="Bacteria"/>
</dbReference>
<comment type="caution">
    <text evidence="6">The sequence shown here is derived from an EMBL/GenBank/DDBJ whole genome shotgun (WGS) entry which is preliminary data.</text>
</comment>
<dbReference type="RefSeq" id="WP_023578687.1">
    <property type="nucleotide sequence ID" value="NZ_AVGG01000003.1"/>
</dbReference>
<dbReference type="STRING" id="1341181.FLJC2902T_10320"/>
<dbReference type="EMBL" id="AVGG01000003">
    <property type="protein sequence ID" value="ESU28999.1"/>
    <property type="molecule type" value="Genomic_DNA"/>
</dbReference>
<dbReference type="PATRIC" id="fig|1341181.4.peg.1023"/>
<dbReference type="OrthoDB" id="1524092at2"/>
<dbReference type="GO" id="GO:0008984">
    <property type="term" value="F:protein-glutamate methylesterase activity"/>
    <property type="evidence" value="ECO:0007669"/>
    <property type="project" value="UniProtKB-EC"/>
</dbReference>
<keyword evidence="4" id="KW-0145">Chemotaxis</keyword>
<evidence type="ECO:0000256" key="2">
    <source>
        <dbReference type="ARBA" id="ARBA00039140"/>
    </source>
</evidence>
<evidence type="ECO:0000313" key="7">
    <source>
        <dbReference type="Proteomes" id="UP000018004"/>
    </source>
</evidence>
<dbReference type="PROSITE" id="PS50122">
    <property type="entry name" value="CHEB"/>
    <property type="match status" value="1"/>
</dbReference>
<sequence length="185" mass="20677">MEMIVIGGSAGAFQTLLSILEGMDKKIRIPIVLVLHRLKDQGSLLEKHIQLMTHYKVKEAEDKEFVKEGFLYTAPPGYHLLLEEDRSFSLDSSEMVNYSRPSIDVTFESFSRVLKEKCCGILLSGSNHDGAKGLKKIADNGGKTIVQDPDEAEFAVMPKAAIEIYKKHDVVTSNNIIKRLNYGFS</sequence>
<dbReference type="Pfam" id="PF01339">
    <property type="entry name" value="CheB_methylest"/>
    <property type="match status" value="1"/>
</dbReference>
<name>V6SRA6_9FLAO</name>
<evidence type="ECO:0000256" key="3">
    <source>
        <dbReference type="ARBA" id="ARBA00048267"/>
    </source>
</evidence>
<keyword evidence="1 4" id="KW-0378">Hydrolase</keyword>
<dbReference type="InterPro" id="IPR000673">
    <property type="entry name" value="Sig_transdc_resp-reg_Me-estase"/>
</dbReference>
<proteinExistence type="predicted"/>
<dbReference type="AlphaFoldDB" id="V6SRA6"/>
<protein>
    <recommendedName>
        <fullName evidence="2">protein-glutamate methylesterase</fullName>
        <ecNumber evidence="2">3.1.1.61</ecNumber>
    </recommendedName>
</protein>
<dbReference type="GO" id="GO:0005737">
    <property type="term" value="C:cytoplasm"/>
    <property type="evidence" value="ECO:0007669"/>
    <property type="project" value="InterPro"/>
</dbReference>
<dbReference type="InterPro" id="IPR035909">
    <property type="entry name" value="CheB_C"/>
</dbReference>
<feature type="domain" description="CheB-type methylesterase" evidence="5">
    <location>
        <begin position="1"/>
        <end position="185"/>
    </location>
</feature>
<dbReference type="GO" id="GO:0000156">
    <property type="term" value="F:phosphorelay response regulator activity"/>
    <property type="evidence" value="ECO:0007669"/>
    <property type="project" value="InterPro"/>
</dbReference>
<evidence type="ECO:0000256" key="4">
    <source>
        <dbReference type="PROSITE-ProRule" id="PRU00050"/>
    </source>
</evidence>
<gene>
    <name evidence="6" type="ORF">FLJC2902T_10320</name>
</gene>
<dbReference type="EC" id="3.1.1.61" evidence="2"/>
<evidence type="ECO:0000256" key="1">
    <source>
        <dbReference type="ARBA" id="ARBA00022801"/>
    </source>
</evidence>
<dbReference type="SUPFAM" id="SSF52738">
    <property type="entry name" value="Methylesterase CheB, C-terminal domain"/>
    <property type="match status" value="1"/>
</dbReference>
<dbReference type="PANTHER" id="PTHR42872:SF3">
    <property type="entry name" value="PROTEIN-GLUTAMATE METHYLESTERASE_PROTEIN-GLUTAMINE GLUTAMINASE 1"/>
    <property type="match status" value="1"/>
</dbReference>
<reference evidence="6 7" key="1">
    <citation type="submission" date="2013-08" db="EMBL/GenBank/DDBJ databases">
        <title>Flavobacterium limnosediminis JC2902 genome sequencing.</title>
        <authorList>
            <person name="Lee K."/>
            <person name="Yi H."/>
            <person name="Park S."/>
            <person name="Chun J."/>
        </authorList>
    </citation>
    <scope>NUCLEOTIDE SEQUENCE [LARGE SCALE GENOMIC DNA]</scope>
    <source>
        <strain evidence="6 7">JC2902</strain>
    </source>
</reference>
<dbReference type="Proteomes" id="UP000018004">
    <property type="component" value="Unassembled WGS sequence"/>
</dbReference>
<dbReference type="GO" id="GO:0006935">
    <property type="term" value="P:chemotaxis"/>
    <property type="evidence" value="ECO:0007669"/>
    <property type="project" value="UniProtKB-UniRule"/>
</dbReference>
<organism evidence="6 7">
    <name type="scientific">Flavobacterium limnosediminis JC2902</name>
    <dbReference type="NCBI Taxonomy" id="1341181"/>
    <lineage>
        <taxon>Bacteria</taxon>
        <taxon>Pseudomonadati</taxon>
        <taxon>Bacteroidota</taxon>
        <taxon>Flavobacteriia</taxon>
        <taxon>Flavobacteriales</taxon>
        <taxon>Flavobacteriaceae</taxon>
        <taxon>Flavobacterium</taxon>
    </lineage>
</organism>